<evidence type="ECO:0000313" key="2">
    <source>
        <dbReference type="EMBL" id="PUA32618.1"/>
    </source>
</evidence>
<evidence type="ECO:0000313" key="3">
    <source>
        <dbReference type="Proteomes" id="UP000244066"/>
    </source>
</evidence>
<accession>A0A2R7Y4Z9</accession>
<protein>
    <submittedName>
        <fullName evidence="2">Uncharacterized protein</fullName>
    </submittedName>
</protein>
<dbReference type="InterPro" id="IPR027434">
    <property type="entry name" value="Homing_endonucl"/>
</dbReference>
<dbReference type="EMBL" id="NDWU01000008">
    <property type="protein sequence ID" value="PUA32618.1"/>
    <property type="molecule type" value="Genomic_DNA"/>
</dbReference>
<dbReference type="Proteomes" id="UP000244066">
    <property type="component" value="Unassembled WGS sequence"/>
</dbReference>
<name>A0A2R7Y4Z9_9ARCH</name>
<gene>
    <name evidence="2" type="ORF">B9J98_03970</name>
</gene>
<feature type="coiled-coil region" evidence="1">
    <location>
        <begin position="49"/>
        <end position="77"/>
    </location>
</feature>
<keyword evidence="1" id="KW-0175">Coiled coil</keyword>
<dbReference type="Gene3D" id="3.10.28.10">
    <property type="entry name" value="Homing endonucleases"/>
    <property type="match status" value="1"/>
</dbReference>
<reference evidence="2 3" key="1">
    <citation type="submission" date="2017-04" db="EMBL/GenBank/DDBJ databases">
        <title>Draft Aigarchaeota genome from a New Zealand hot spring.</title>
        <authorList>
            <person name="Reysenbach A.-L."/>
            <person name="Donaho J.A."/>
            <person name="Gerhart J."/>
            <person name="Kelley J.F."/>
            <person name="Kouba K."/>
            <person name="Podar M."/>
            <person name="Stott M."/>
        </authorList>
    </citation>
    <scope>NUCLEOTIDE SEQUENCE [LARGE SCALE GENOMIC DNA]</scope>
    <source>
        <strain evidence="2">NZ13_MG1</strain>
    </source>
</reference>
<organism evidence="2 3">
    <name type="scientific">Candidatus Terraquivivens tikiterensis</name>
    <dbReference type="NCBI Taxonomy" id="1980982"/>
    <lineage>
        <taxon>Archaea</taxon>
        <taxon>Nitrososphaerota</taxon>
        <taxon>Candidatus Wolframiiraptoraceae</taxon>
        <taxon>Candidatus Terraquivivens</taxon>
    </lineage>
</organism>
<sequence length="78" mass="9559">MCNKKRKNYKTQYVWLANSREALTVLKKYCLFRVKKRQAELAIEFQKNIKREKKSLSEEELQRREKIREQIIELNKNG</sequence>
<comment type="caution">
    <text evidence="2">The sequence shown here is derived from an EMBL/GenBank/DDBJ whole genome shotgun (WGS) entry which is preliminary data.</text>
</comment>
<proteinExistence type="predicted"/>
<evidence type="ECO:0000256" key="1">
    <source>
        <dbReference type="SAM" id="Coils"/>
    </source>
</evidence>
<dbReference type="AlphaFoldDB" id="A0A2R7Y4Z9"/>